<feature type="signal peptide" evidence="1">
    <location>
        <begin position="1"/>
        <end position="17"/>
    </location>
</feature>
<dbReference type="InterPro" id="IPR036378">
    <property type="entry name" value="FAS1_dom_sf"/>
</dbReference>
<dbReference type="PROSITE" id="PS50213">
    <property type="entry name" value="FAS1"/>
    <property type="match status" value="1"/>
</dbReference>
<keyword evidence="1" id="KW-0732">Signal</keyword>
<accession>A0A1G9K1R5</accession>
<dbReference type="SMART" id="SM00554">
    <property type="entry name" value="FAS1"/>
    <property type="match status" value="1"/>
</dbReference>
<dbReference type="STRING" id="192904.SAMN04488514_101806"/>
<dbReference type="Proteomes" id="UP000199440">
    <property type="component" value="Unassembled WGS sequence"/>
</dbReference>
<gene>
    <name evidence="3" type="ORF">SAMN04488514_101806</name>
</gene>
<evidence type="ECO:0000256" key="1">
    <source>
        <dbReference type="SAM" id="SignalP"/>
    </source>
</evidence>
<evidence type="ECO:0000313" key="4">
    <source>
        <dbReference type="Proteomes" id="UP000199440"/>
    </source>
</evidence>
<proteinExistence type="predicted"/>
<dbReference type="OrthoDB" id="9800666at2"/>
<dbReference type="InterPro" id="IPR050904">
    <property type="entry name" value="Adhesion/Biosynth-related"/>
</dbReference>
<evidence type="ECO:0000259" key="2">
    <source>
        <dbReference type="PROSITE" id="PS50213"/>
    </source>
</evidence>
<name>A0A1G9K1R5_9FLAO</name>
<reference evidence="3 4" key="1">
    <citation type="submission" date="2016-10" db="EMBL/GenBank/DDBJ databases">
        <authorList>
            <person name="de Groot N.N."/>
        </authorList>
    </citation>
    <scope>NUCLEOTIDE SEQUENCE [LARGE SCALE GENOMIC DNA]</scope>
    <source>
        <strain evidence="3 4">DSM 19886</strain>
    </source>
</reference>
<dbReference type="Pfam" id="PF02469">
    <property type="entry name" value="Fasciclin"/>
    <property type="match status" value="1"/>
</dbReference>
<dbReference type="AlphaFoldDB" id="A0A1G9K1R5"/>
<dbReference type="PANTHER" id="PTHR10900:SF77">
    <property type="entry name" value="FI19380P1"/>
    <property type="match status" value="1"/>
</dbReference>
<protein>
    <submittedName>
        <fullName evidence="3">Uncaracterized surface protein containing fasciclin (FAS1) repeats</fullName>
    </submittedName>
</protein>
<feature type="domain" description="FAS1" evidence="2">
    <location>
        <begin position="24"/>
        <end position="169"/>
    </location>
</feature>
<dbReference type="Gene3D" id="2.30.180.10">
    <property type="entry name" value="FAS1 domain"/>
    <property type="match status" value="1"/>
</dbReference>
<dbReference type="InterPro" id="IPR000782">
    <property type="entry name" value="FAS1_domain"/>
</dbReference>
<dbReference type="EMBL" id="FNGV01000001">
    <property type="protein sequence ID" value="SDL43777.1"/>
    <property type="molecule type" value="Genomic_DNA"/>
</dbReference>
<dbReference type="PANTHER" id="PTHR10900">
    <property type="entry name" value="PERIOSTIN-RELATED"/>
    <property type="match status" value="1"/>
</dbReference>
<organism evidence="3 4">
    <name type="scientific">Kriegella aquimaris</name>
    <dbReference type="NCBI Taxonomy" id="192904"/>
    <lineage>
        <taxon>Bacteria</taxon>
        <taxon>Pseudomonadati</taxon>
        <taxon>Bacteroidota</taxon>
        <taxon>Flavobacteriia</taxon>
        <taxon>Flavobacteriales</taxon>
        <taxon>Flavobacteriaceae</taxon>
        <taxon>Kriegella</taxon>
    </lineage>
</organism>
<feature type="chain" id="PRO_5011569365" evidence="1">
    <location>
        <begin position="18"/>
        <end position="174"/>
    </location>
</feature>
<keyword evidence="4" id="KW-1185">Reference proteome</keyword>
<dbReference type="SUPFAM" id="SSF82153">
    <property type="entry name" value="FAS1 domain"/>
    <property type="match status" value="1"/>
</dbReference>
<sequence>MRAIILIFLFVTTISVAQDSMDPNHSIFENTESSENYKTLSAVMKASDLDVVLGQNGPFTVFAPSDVAFEKKITSSKMTELLKSENKKDLHDLMAYHIVAGNLTASKILQALCSGKGKASFTTVQGDEIMATMNGLDIVLTDGSGNTAKIISADANQSNGVIHEIDGVILPRKI</sequence>
<evidence type="ECO:0000313" key="3">
    <source>
        <dbReference type="EMBL" id="SDL43777.1"/>
    </source>
</evidence>
<dbReference type="RefSeq" id="WP_089886222.1">
    <property type="nucleotide sequence ID" value="NZ_FNGV01000001.1"/>
</dbReference>